<reference evidence="1" key="1">
    <citation type="journal article" date="2014" name="Front. Microbiol.">
        <title>High frequency of phylogenetically diverse reductive dehalogenase-homologous genes in deep subseafloor sedimentary metagenomes.</title>
        <authorList>
            <person name="Kawai M."/>
            <person name="Futagami T."/>
            <person name="Toyoda A."/>
            <person name="Takaki Y."/>
            <person name="Nishi S."/>
            <person name="Hori S."/>
            <person name="Arai W."/>
            <person name="Tsubouchi T."/>
            <person name="Morono Y."/>
            <person name="Uchiyama I."/>
            <person name="Ito T."/>
            <person name="Fujiyama A."/>
            <person name="Inagaki F."/>
            <person name="Takami H."/>
        </authorList>
    </citation>
    <scope>NUCLEOTIDE SEQUENCE</scope>
    <source>
        <strain evidence="1">Expedition CK06-06</strain>
    </source>
</reference>
<proteinExistence type="predicted"/>
<dbReference type="AlphaFoldDB" id="X1TA13"/>
<feature type="non-terminal residue" evidence="1">
    <location>
        <position position="73"/>
    </location>
</feature>
<evidence type="ECO:0000313" key="1">
    <source>
        <dbReference type="EMBL" id="GAJ02173.1"/>
    </source>
</evidence>
<protein>
    <submittedName>
        <fullName evidence="1">Uncharacterized protein</fullName>
    </submittedName>
</protein>
<comment type="caution">
    <text evidence="1">The sequence shown here is derived from an EMBL/GenBank/DDBJ whole genome shotgun (WGS) entry which is preliminary data.</text>
</comment>
<accession>X1TA13</accession>
<name>X1TA13_9ZZZZ</name>
<dbReference type="EMBL" id="BARW01018821">
    <property type="protein sequence ID" value="GAJ02173.1"/>
    <property type="molecule type" value="Genomic_DNA"/>
</dbReference>
<organism evidence="1">
    <name type="scientific">marine sediment metagenome</name>
    <dbReference type="NCBI Taxonomy" id="412755"/>
    <lineage>
        <taxon>unclassified sequences</taxon>
        <taxon>metagenomes</taxon>
        <taxon>ecological metagenomes</taxon>
    </lineage>
</organism>
<sequence length="73" mass="8392">MSSINPAIYNLRATGEDYAVLWESDQHKELSQIRDKLGTADLKSLKRQIDDILASSKWRFVTELLSPDIVTWL</sequence>
<gene>
    <name evidence="1" type="ORF">S12H4_32138</name>
</gene>